<dbReference type="Proteomes" id="UP000251800">
    <property type="component" value="Unassembled WGS sequence"/>
</dbReference>
<keyword evidence="11 14" id="KW-0234">DNA repair</keyword>
<dbReference type="AlphaFoldDB" id="A0A363UMZ7"/>
<evidence type="ECO:0000256" key="2">
    <source>
        <dbReference type="ARBA" id="ARBA00012722"/>
    </source>
</evidence>
<proteinExistence type="inferred from homology"/>
<keyword evidence="5 14" id="KW-0235">DNA replication</keyword>
<dbReference type="CDD" id="cd17748">
    <property type="entry name" value="BRCT_DNA_ligase_like"/>
    <property type="match status" value="1"/>
</dbReference>
<dbReference type="SUPFAM" id="SSF56091">
    <property type="entry name" value="DNA ligase/mRNA capping enzyme, catalytic domain"/>
    <property type="match status" value="1"/>
</dbReference>
<dbReference type="FunFam" id="1.10.287.610:FF:000002">
    <property type="entry name" value="DNA ligase"/>
    <property type="match status" value="1"/>
</dbReference>
<dbReference type="InterPro" id="IPR013840">
    <property type="entry name" value="DNAligase_N"/>
</dbReference>
<dbReference type="Pfam" id="PF14520">
    <property type="entry name" value="HHH_5"/>
    <property type="match status" value="1"/>
</dbReference>
<dbReference type="GO" id="GO:0003677">
    <property type="term" value="F:DNA binding"/>
    <property type="evidence" value="ECO:0007669"/>
    <property type="project" value="InterPro"/>
</dbReference>
<dbReference type="FunFam" id="1.10.150.20:FF:000006">
    <property type="entry name" value="DNA ligase"/>
    <property type="match status" value="1"/>
</dbReference>
<dbReference type="EMBL" id="QEQK01000004">
    <property type="protein sequence ID" value="PWN56792.1"/>
    <property type="molecule type" value="Genomic_DNA"/>
</dbReference>
<comment type="caution">
    <text evidence="17">The sequence shown here is derived from an EMBL/GenBank/DDBJ whole genome shotgun (WGS) entry which is preliminary data.</text>
</comment>
<dbReference type="NCBIfam" id="TIGR00575">
    <property type="entry name" value="dnlj"/>
    <property type="match status" value="1"/>
</dbReference>
<evidence type="ECO:0000256" key="12">
    <source>
        <dbReference type="ARBA" id="ARBA00034005"/>
    </source>
</evidence>
<dbReference type="PROSITE" id="PS01056">
    <property type="entry name" value="DNA_LIGASE_N2"/>
    <property type="match status" value="1"/>
</dbReference>
<dbReference type="InterPro" id="IPR036420">
    <property type="entry name" value="BRCT_dom_sf"/>
</dbReference>
<reference evidence="17 18" key="1">
    <citation type="submission" date="2018-05" db="EMBL/GenBank/DDBJ databases">
        <title>Abyssibacter profundi OUC007T gen. nov., sp. nov, a marine bacterium isolated from seawater of the Mariana Trench.</title>
        <authorList>
            <person name="Zhou S."/>
        </authorList>
    </citation>
    <scope>NUCLEOTIDE SEQUENCE [LARGE SCALE GENOMIC DNA]</scope>
    <source>
        <strain evidence="17 18">OUC007</strain>
    </source>
</reference>
<dbReference type="FunFam" id="3.30.470.30:FF:000001">
    <property type="entry name" value="DNA ligase"/>
    <property type="match status" value="1"/>
</dbReference>
<evidence type="ECO:0000256" key="15">
    <source>
        <dbReference type="RuleBase" id="RU000618"/>
    </source>
</evidence>
<dbReference type="Gene3D" id="3.30.470.30">
    <property type="entry name" value="DNA ligase/mRNA capping enzyme"/>
    <property type="match status" value="1"/>
</dbReference>
<dbReference type="GO" id="GO:0003911">
    <property type="term" value="F:DNA ligase (NAD+) activity"/>
    <property type="evidence" value="ECO:0007669"/>
    <property type="project" value="UniProtKB-UniRule"/>
</dbReference>
<evidence type="ECO:0000256" key="11">
    <source>
        <dbReference type="ARBA" id="ARBA00023204"/>
    </source>
</evidence>
<feature type="binding site" evidence="14">
    <location>
        <begin position="81"/>
        <end position="82"/>
    </location>
    <ligand>
        <name>NAD(+)</name>
        <dbReference type="ChEBI" id="CHEBI:57540"/>
    </ligand>
</feature>
<dbReference type="GO" id="GO:0006260">
    <property type="term" value="P:DNA replication"/>
    <property type="evidence" value="ECO:0007669"/>
    <property type="project" value="UniProtKB-KW"/>
</dbReference>
<evidence type="ECO:0000259" key="16">
    <source>
        <dbReference type="PROSITE" id="PS50172"/>
    </source>
</evidence>
<dbReference type="FunFam" id="2.40.50.140:FF:000012">
    <property type="entry name" value="DNA ligase"/>
    <property type="match status" value="1"/>
</dbReference>
<dbReference type="SUPFAM" id="SSF47781">
    <property type="entry name" value="RuvA domain 2-like"/>
    <property type="match status" value="1"/>
</dbReference>
<feature type="binding site" evidence="14">
    <location>
        <position position="406"/>
    </location>
    <ligand>
        <name>Zn(2+)</name>
        <dbReference type="ChEBI" id="CHEBI:29105"/>
    </ligand>
</feature>
<keyword evidence="9 14" id="KW-0460">Magnesium</keyword>
<feature type="active site" description="N6-AMP-lysine intermediate" evidence="14">
    <location>
        <position position="114"/>
    </location>
</feature>
<keyword evidence="14" id="KW-0464">Manganese</keyword>
<dbReference type="HAMAP" id="MF_01588">
    <property type="entry name" value="DNA_ligase_A"/>
    <property type="match status" value="1"/>
</dbReference>
<feature type="binding site" evidence="14">
    <location>
        <begin position="32"/>
        <end position="36"/>
    </location>
    <ligand>
        <name>NAD(+)</name>
        <dbReference type="ChEBI" id="CHEBI:57540"/>
    </ligand>
</feature>
<dbReference type="SUPFAM" id="SSF52113">
    <property type="entry name" value="BRCT domain"/>
    <property type="match status" value="1"/>
</dbReference>
<feature type="binding site" evidence="14">
    <location>
        <position position="288"/>
    </location>
    <ligand>
        <name>NAD(+)</name>
        <dbReference type="ChEBI" id="CHEBI:57540"/>
    </ligand>
</feature>
<sequence>MSNPAQRIATLRDELHAHAYRYYVLDAPSIPDADYDRLYRELEALEAAHPELITSDSPTQRVGAPPDTAFAPIQHRLPMLSLANAFNEQEVRDFDRRARERTDVASLRYVVEPKMDGLAVSLTYENGRLVQAATRGDGRTGEDVTANVRTIRRVPLRLQGEAPTLVEIRGEIYLPLEGFHAMNRRLEAEGAKTFVNPRNAAAGALRQLDPAMTAQRPLDLVCYALGAMESGELPETHAEVLEQLRSWGLPVSDLNTVVDSVDGCLARYQQLQTQRPELPYEIDGVVYKVDSLALRAELGQVARAPRWAIAHKFPAEEASTRLLDVEFQVGRTGALTPVARLEPVFVGGVTVSNATLHNMDEIERKDVRIGDRVVVRRAGDVIPEVARVLPDARDDDVRPVQAPDQCPVCGSAAVRAEGEAVVRCSGGLVCSAQREAALRHFVSRRAMDVDGLGDKLIQQLVANGRVQSPADLFTLTAEELAGLDRMGAKSAANLVAALERARETELARLIFALGIREVGEVTAAALAAAFGDLDPLMQAEEADLLAVPDVGPIVARHVRSFFDQPDNRRVIEALRERGVRWPAVEPPEDTGQAQPLAGKTFVVTGALDGLSRDEAKARIQQAGGKVTSSVSKKTDYLVAGADPGSKLEKARSLGVAIIDQAELEALLTGG</sequence>
<dbReference type="PANTHER" id="PTHR23389:SF9">
    <property type="entry name" value="DNA LIGASE"/>
    <property type="match status" value="1"/>
</dbReference>
<evidence type="ECO:0000256" key="5">
    <source>
        <dbReference type="ARBA" id="ARBA00022705"/>
    </source>
</evidence>
<feature type="binding site" evidence="14">
    <location>
        <position position="409"/>
    </location>
    <ligand>
        <name>Zn(2+)</name>
        <dbReference type="ChEBI" id="CHEBI:29105"/>
    </ligand>
</feature>
<evidence type="ECO:0000256" key="13">
    <source>
        <dbReference type="ARBA" id="ARBA00060881"/>
    </source>
</evidence>
<dbReference type="NCBIfam" id="NF005932">
    <property type="entry name" value="PRK07956.1"/>
    <property type="match status" value="1"/>
</dbReference>
<dbReference type="RefSeq" id="WP_109719390.1">
    <property type="nucleotide sequence ID" value="NZ_QEQK01000004.1"/>
</dbReference>
<comment type="catalytic activity">
    <reaction evidence="12 14 15">
        <text>NAD(+) + (deoxyribonucleotide)n-3'-hydroxyl + 5'-phospho-(deoxyribonucleotide)m = (deoxyribonucleotide)n+m + AMP + beta-nicotinamide D-nucleotide.</text>
        <dbReference type="EC" id="6.5.1.2"/>
    </reaction>
</comment>
<feature type="binding site" evidence="14">
    <location>
        <position position="430"/>
    </location>
    <ligand>
        <name>Zn(2+)</name>
        <dbReference type="ChEBI" id="CHEBI:29105"/>
    </ligand>
</feature>
<keyword evidence="8 14" id="KW-0862">Zinc</keyword>
<keyword evidence="10 14" id="KW-0520">NAD</keyword>
<organism evidence="17 18">
    <name type="scientific">Abyssibacter profundi</name>
    <dbReference type="NCBI Taxonomy" id="2182787"/>
    <lineage>
        <taxon>Bacteria</taxon>
        <taxon>Pseudomonadati</taxon>
        <taxon>Pseudomonadota</taxon>
        <taxon>Gammaproteobacteria</taxon>
        <taxon>Chromatiales</taxon>
        <taxon>Oceanococcaceae</taxon>
        <taxon>Abyssibacter</taxon>
    </lineage>
</organism>
<dbReference type="Pfam" id="PF01653">
    <property type="entry name" value="DNA_ligase_aden"/>
    <property type="match status" value="1"/>
</dbReference>
<dbReference type="PROSITE" id="PS01055">
    <property type="entry name" value="DNA_LIGASE_N1"/>
    <property type="match status" value="1"/>
</dbReference>
<dbReference type="PIRSF" id="PIRSF001604">
    <property type="entry name" value="LigA"/>
    <property type="match status" value="1"/>
</dbReference>
<dbReference type="Gene3D" id="1.10.150.20">
    <property type="entry name" value="5' to 3' exonuclease, C-terminal subdomain"/>
    <property type="match status" value="2"/>
</dbReference>
<dbReference type="InterPro" id="IPR001679">
    <property type="entry name" value="DNA_ligase"/>
</dbReference>
<feature type="domain" description="BRCT" evidence="16">
    <location>
        <begin position="591"/>
        <end position="670"/>
    </location>
</feature>
<dbReference type="PROSITE" id="PS50172">
    <property type="entry name" value="BRCT"/>
    <property type="match status" value="1"/>
</dbReference>
<dbReference type="SUPFAM" id="SSF50249">
    <property type="entry name" value="Nucleic acid-binding proteins"/>
    <property type="match status" value="1"/>
</dbReference>
<name>A0A363UMZ7_9GAMM</name>
<gene>
    <name evidence="14 17" type="primary">ligA</name>
    <name evidence="17" type="ORF">DEH80_05030</name>
</gene>
<evidence type="ECO:0000256" key="7">
    <source>
        <dbReference type="ARBA" id="ARBA00022763"/>
    </source>
</evidence>
<comment type="function">
    <text evidence="1 14">DNA ligase that catalyzes the formation of phosphodiester linkages between 5'-phosphoryl and 3'-hydroxyl groups in double-stranded DNA using NAD as a coenzyme and as the energy source for the reaction. It is essential for DNA replication and repair of damaged DNA.</text>
</comment>
<dbReference type="Gene3D" id="6.20.10.30">
    <property type="match status" value="1"/>
</dbReference>
<evidence type="ECO:0000256" key="4">
    <source>
        <dbReference type="ARBA" id="ARBA00022598"/>
    </source>
</evidence>
<evidence type="ECO:0000256" key="6">
    <source>
        <dbReference type="ARBA" id="ARBA00022723"/>
    </source>
</evidence>
<comment type="cofactor">
    <cofactor evidence="14">
        <name>Mg(2+)</name>
        <dbReference type="ChEBI" id="CHEBI:18420"/>
    </cofactor>
    <cofactor evidence="14">
        <name>Mn(2+)</name>
        <dbReference type="ChEBI" id="CHEBI:29035"/>
    </cofactor>
</comment>
<dbReference type="GO" id="GO:0046872">
    <property type="term" value="F:metal ion binding"/>
    <property type="evidence" value="ECO:0007669"/>
    <property type="project" value="UniProtKB-KW"/>
</dbReference>
<dbReference type="OrthoDB" id="9759736at2"/>
<dbReference type="Gene3D" id="1.10.287.610">
    <property type="entry name" value="Helix hairpin bin"/>
    <property type="match status" value="1"/>
</dbReference>
<keyword evidence="4 14" id="KW-0436">Ligase</keyword>
<dbReference type="GO" id="GO:0006281">
    <property type="term" value="P:DNA repair"/>
    <property type="evidence" value="ECO:0007669"/>
    <property type="project" value="UniProtKB-KW"/>
</dbReference>
<dbReference type="EC" id="6.5.1.2" evidence="2 14"/>
<feature type="binding site" evidence="14">
    <location>
        <position position="312"/>
    </location>
    <ligand>
        <name>NAD(+)</name>
        <dbReference type="ChEBI" id="CHEBI:57540"/>
    </ligand>
</feature>
<keyword evidence="7 14" id="KW-0227">DNA damage</keyword>
<dbReference type="InterPro" id="IPR033136">
    <property type="entry name" value="DNA_ligase_CS"/>
</dbReference>
<evidence type="ECO:0000256" key="1">
    <source>
        <dbReference type="ARBA" id="ARBA00004067"/>
    </source>
</evidence>
<dbReference type="InterPro" id="IPR012340">
    <property type="entry name" value="NA-bd_OB-fold"/>
</dbReference>
<dbReference type="CDD" id="cd00114">
    <property type="entry name" value="LIGANc"/>
    <property type="match status" value="1"/>
</dbReference>
<keyword evidence="18" id="KW-1185">Reference proteome</keyword>
<dbReference type="FunFam" id="1.10.150.20:FF:000007">
    <property type="entry name" value="DNA ligase"/>
    <property type="match status" value="1"/>
</dbReference>
<dbReference type="InterPro" id="IPR003583">
    <property type="entry name" value="Hlx-hairpin-Hlx_DNA-bd_motif"/>
</dbReference>
<dbReference type="Pfam" id="PF03119">
    <property type="entry name" value="DNA_ligase_ZBD"/>
    <property type="match status" value="1"/>
</dbReference>
<evidence type="ECO:0000313" key="18">
    <source>
        <dbReference type="Proteomes" id="UP000251800"/>
    </source>
</evidence>
<dbReference type="InterPro" id="IPR041663">
    <property type="entry name" value="DisA/LigA_HHH"/>
</dbReference>
<accession>A0A363UMZ7</accession>
<dbReference type="Gene3D" id="3.40.50.10190">
    <property type="entry name" value="BRCT domain"/>
    <property type="match status" value="1"/>
</dbReference>
<dbReference type="InterPro" id="IPR004149">
    <property type="entry name" value="Znf_DNAligase_C4"/>
</dbReference>
<evidence type="ECO:0000256" key="3">
    <source>
        <dbReference type="ARBA" id="ARBA00013308"/>
    </source>
</evidence>
<feature type="binding site" evidence="14">
    <location>
        <position position="171"/>
    </location>
    <ligand>
        <name>NAD(+)</name>
        <dbReference type="ChEBI" id="CHEBI:57540"/>
    </ligand>
</feature>
<dbReference type="InterPro" id="IPR013839">
    <property type="entry name" value="DNAligase_adenylation"/>
</dbReference>
<dbReference type="FunFam" id="3.40.50.10190:FF:000054">
    <property type="entry name" value="DNA ligase"/>
    <property type="match status" value="1"/>
</dbReference>
<dbReference type="InterPro" id="IPR010994">
    <property type="entry name" value="RuvA_2-like"/>
</dbReference>
<comment type="caution">
    <text evidence="14">Lacks conserved residue(s) required for the propagation of feature annotation.</text>
</comment>
<dbReference type="SMART" id="SM00532">
    <property type="entry name" value="LIGANc"/>
    <property type="match status" value="1"/>
</dbReference>
<evidence type="ECO:0000256" key="10">
    <source>
        <dbReference type="ARBA" id="ARBA00023027"/>
    </source>
</evidence>
<dbReference type="InterPro" id="IPR004150">
    <property type="entry name" value="NAD_DNA_ligase_OB"/>
</dbReference>
<dbReference type="SMART" id="SM00292">
    <property type="entry name" value="BRCT"/>
    <property type="match status" value="1"/>
</dbReference>
<keyword evidence="6 14" id="KW-0479">Metal-binding</keyword>
<dbReference type="GO" id="GO:0005829">
    <property type="term" value="C:cytosol"/>
    <property type="evidence" value="ECO:0007669"/>
    <property type="project" value="TreeGrafter"/>
</dbReference>
<dbReference type="InterPro" id="IPR018239">
    <property type="entry name" value="DNA_ligase_AS"/>
</dbReference>
<comment type="similarity">
    <text evidence="13 14">Belongs to the NAD-dependent DNA ligase family. LigA subfamily.</text>
</comment>
<evidence type="ECO:0000313" key="17">
    <source>
        <dbReference type="EMBL" id="PWN56792.1"/>
    </source>
</evidence>
<dbReference type="Gene3D" id="2.40.50.140">
    <property type="entry name" value="Nucleic acid-binding proteins"/>
    <property type="match status" value="1"/>
</dbReference>
<evidence type="ECO:0000256" key="9">
    <source>
        <dbReference type="ARBA" id="ARBA00022842"/>
    </source>
</evidence>
<dbReference type="Pfam" id="PF00533">
    <property type="entry name" value="BRCT"/>
    <property type="match status" value="1"/>
</dbReference>
<dbReference type="PANTHER" id="PTHR23389">
    <property type="entry name" value="CHROMOSOME TRANSMISSION FIDELITY FACTOR 18"/>
    <property type="match status" value="1"/>
</dbReference>
<dbReference type="InterPro" id="IPR001357">
    <property type="entry name" value="BRCT_dom"/>
</dbReference>
<evidence type="ECO:0000256" key="14">
    <source>
        <dbReference type="HAMAP-Rule" id="MF_01588"/>
    </source>
</evidence>
<dbReference type="Pfam" id="PF12826">
    <property type="entry name" value="HHH_2"/>
    <property type="match status" value="1"/>
</dbReference>
<evidence type="ECO:0000256" key="8">
    <source>
        <dbReference type="ARBA" id="ARBA00022833"/>
    </source>
</evidence>
<protein>
    <recommendedName>
        <fullName evidence="3 14">DNA ligase</fullName>
        <ecNumber evidence="2 14">6.5.1.2</ecNumber>
    </recommendedName>
    <alternativeName>
        <fullName evidence="14">Polydeoxyribonucleotide synthase [NAD(+)]</fullName>
    </alternativeName>
</protein>
<dbReference type="SMART" id="SM00278">
    <property type="entry name" value="HhH1"/>
    <property type="match status" value="4"/>
</dbReference>
<feature type="binding site" evidence="14">
    <location>
        <position position="135"/>
    </location>
    <ligand>
        <name>NAD(+)</name>
        <dbReference type="ChEBI" id="CHEBI:57540"/>
    </ligand>
</feature>
<dbReference type="Pfam" id="PF03120">
    <property type="entry name" value="OB_DNA_ligase"/>
    <property type="match status" value="1"/>
</dbReference>
<feature type="binding site" evidence="14">
    <location>
        <position position="112"/>
    </location>
    <ligand>
        <name>NAD(+)</name>
        <dbReference type="ChEBI" id="CHEBI:57540"/>
    </ligand>
</feature>